<keyword evidence="2" id="KW-1185">Reference proteome</keyword>
<sequence length="134" mass="15076">SFDCAAHHAPPSQSSLEYSEEVNTWLRDELEHAEVIPMRKPENPSHLHASSSNQSLKLISDSALMLEIELLKAQIRAQSSTFEGHEIQLAKLQEKLSELQSRQGLFEKSEPPPEYISQMQSPISHMISKACVIL</sequence>
<comment type="caution">
    <text evidence="1">The sequence shown here is derived from an EMBL/GenBank/DDBJ whole genome shotgun (WGS) entry which is preliminary data.</text>
</comment>
<accession>A0AA36GQ80</accession>
<evidence type="ECO:0000313" key="1">
    <source>
        <dbReference type="EMBL" id="CAJ0596187.1"/>
    </source>
</evidence>
<organism evidence="1 2">
    <name type="scientific">Cylicocyclus nassatus</name>
    <name type="common">Nematode worm</name>
    <dbReference type="NCBI Taxonomy" id="53992"/>
    <lineage>
        <taxon>Eukaryota</taxon>
        <taxon>Metazoa</taxon>
        <taxon>Ecdysozoa</taxon>
        <taxon>Nematoda</taxon>
        <taxon>Chromadorea</taxon>
        <taxon>Rhabditida</taxon>
        <taxon>Rhabditina</taxon>
        <taxon>Rhabditomorpha</taxon>
        <taxon>Strongyloidea</taxon>
        <taxon>Strongylidae</taxon>
        <taxon>Cylicocyclus</taxon>
    </lineage>
</organism>
<reference evidence="1" key="1">
    <citation type="submission" date="2023-07" db="EMBL/GenBank/DDBJ databases">
        <authorList>
            <consortium name="CYATHOMIX"/>
        </authorList>
    </citation>
    <scope>NUCLEOTIDE SEQUENCE</scope>
    <source>
        <strain evidence="1">N/A</strain>
    </source>
</reference>
<name>A0AA36GQ80_CYLNA</name>
<proteinExistence type="predicted"/>
<protein>
    <submittedName>
        <fullName evidence="1">Uncharacterized protein</fullName>
    </submittedName>
</protein>
<evidence type="ECO:0000313" key="2">
    <source>
        <dbReference type="Proteomes" id="UP001176961"/>
    </source>
</evidence>
<dbReference type="AlphaFoldDB" id="A0AA36GQ80"/>
<gene>
    <name evidence="1" type="ORF">CYNAS_LOCUS8170</name>
</gene>
<feature type="non-terminal residue" evidence="1">
    <location>
        <position position="134"/>
    </location>
</feature>
<dbReference type="EMBL" id="CATQJL010000112">
    <property type="protein sequence ID" value="CAJ0596187.1"/>
    <property type="molecule type" value="Genomic_DNA"/>
</dbReference>
<dbReference type="Proteomes" id="UP001176961">
    <property type="component" value="Unassembled WGS sequence"/>
</dbReference>